<feature type="domain" description="CYTH" evidence="1">
    <location>
        <begin position="1"/>
        <end position="185"/>
    </location>
</feature>
<protein>
    <submittedName>
        <fullName evidence="2">CYTH domain-containing protein</fullName>
    </submittedName>
</protein>
<dbReference type="Proteomes" id="UP000278149">
    <property type="component" value="Unassembled WGS sequence"/>
</dbReference>
<reference evidence="2 3" key="1">
    <citation type="submission" date="2018-10" db="EMBL/GenBank/DDBJ databases">
        <title>Co-occurring genomic capacity for anaerobic methane metabolism and dissimilatory sulfite reduction discovered in the Korarchaeota.</title>
        <authorList>
            <person name="Mckay L.J."/>
            <person name="Dlakic M."/>
            <person name="Fields M.W."/>
            <person name="Delmont T.O."/>
            <person name="Eren A.M."/>
            <person name="Jay Z.J."/>
            <person name="Klingelsmith K.B."/>
            <person name="Rusch D.B."/>
            <person name="Inskeep W.P."/>
        </authorList>
    </citation>
    <scope>NUCLEOTIDE SEQUENCE [LARGE SCALE GENOMIC DNA]</scope>
    <source>
        <strain evidence="2 3">WS</strain>
    </source>
</reference>
<evidence type="ECO:0000313" key="3">
    <source>
        <dbReference type="Proteomes" id="UP000278149"/>
    </source>
</evidence>
<dbReference type="Pfam" id="PF01928">
    <property type="entry name" value="CYTH"/>
    <property type="match status" value="1"/>
</dbReference>
<proteinExistence type="predicted"/>
<dbReference type="CDD" id="cd07890">
    <property type="entry name" value="CYTH-like_AC_IV-like"/>
    <property type="match status" value="1"/>
</dbReference>
<dbReference type="PANTHER" id="PTHR21028:SF2">
    <property type="entry name" value="CYTH DOMAIN-CONTAINING PROTEIN"/>
    <property type="match status" value="1"/>
</dbReference>
<dbReference type="PROSITE" id="PS51707">
    <property type="entry name" value="CYTH"/>
    <property type="match status" value="1"/>
</dbReference>
<comment type="caution">
    <text evidence="2">The sequence shown here is derived from an EMBL/GenBank/DDBJ whole genome shotgun (WGS) entry which is preliminary data.</text>
</comment>
<dbReference type="AlphaFoldDB" id="A0A429G7C7"/>
<dbReference type="Gene3D" id="2.40.320.10">
    <property type="entry name" value="Hypothetical Protein Pfu-838710-001"/>
    <property type="match status" value="1"/>
</dbReference>
<organism evidence="2 3">
    <name type="scientific">Candidatus Korarchaeum cryptofilum</name>
    <dbReference type="NCBI Taxonomy" id="498846"/>
    <lineage>
        <taxon>Archaea</taxon>
        <taxon>Thermoproteota</taxon>
        <taxon>Candidatus Korarchaeia</taxon>
        <taxon>Candidatus Korarchaeales</taxon>
        <taxon>Candidatus Korarchaeaceae</taxon>
        <taxon>Candidatus Korarchaeum</taxon>
    </lineage>
</organism>
<dbReference type="InterPro" id="IPR023577">
    <property type="entry name" value="CYTH_domain"/>
</dbReference>
<dbReference type="PANTHER" id="PTHR21028">
    <property type="entry name" value="SI:CH211-156B7.4"/>
    <property type="match status" value="1"/>
</dbReference>
<sequence>MLEREVKLRVNHSEFLRSLESLGLDYEIIGSDSQEDIYLDFDDCRLMLNDAALRIRVTGKGTLLTYKGPRSIMNGEKLREEIEGSLGSEECDSALRALGIPLKCSKELEEMMERLKDYGITEKLRVRKVRRELRINGIDGKVYLDDVEGLGEFVEVEGGRSIDLVRKLNMTCRVVTPSYADLLHAIKH</sequence>
<gene>
    <name evidence="2" type="ORF">D9Q81_03555</name>
</gene>
<name>A0A429G7C7_9CREN</name>
<dbReference type="EMBL" id="RCOR01000018">
    <property type="protein sequence ID" value="RSN69685.1"/>
    <property type="molecule type" value="Genomic_DNA"/>
</dbReference>
<dbReference type="InterPro" id="IPR033469">
    <property type="entry name" value="CYTH-like_dom_sf"/>
</dbReference>
<evidence type="ECO:0000259" key="1">
    <source>
        <dbReference type="PROSITE" id="PS51707"/>
    </source>
</evidence>
<dbReference type="InterPro" id="IPR008173">
    <property type="entry name" value="Adenylyl_cyclase_CyaB"/>
</dbReference>
<dbReference type="RefSeq" id="WP_125741329.1">
    <property type="nucleotide sequence ID" value="NZ_RCOR01000018.1"/>
</dbReference>
<dbReference type="SUPFAM" id="SSF55154">
    <property type="entry name" value="CYTH-like phosphatases"/>
    <property type="match status" value="1"/>
</dbReference>
<accession>A0A429G7C7</accession>
<evidence type="ECO:0000313" key="2">
    <source>
        <dbReference type="EMBL" id="RSN69685.1"/>
    </source>
</evidence>
<dbReference type="SMART" id="SM01118">
    <property type="entry name" value="CYTH"/>
    <property type="match status" value="1"/>
</dbReference>